<evidence type="ECO:0000313" key="7">
    <source>
        <dbReference type="EMBL" id="PYE90470.1"/>
    </source>
</evidence>
<proteinExistence type="inferred from homology"/>
<feature type="domain" description="HTH lysR-type" evidence="6">
    <location>
        <begin position="6"/>
        <end position="63"/>
    </location>
</feature>
<comment type="similarity">
    <text evidence="1">Belongs to the LysR transcriptional regulatory family.</text>
</comment>
<gene>
    <name evidence="7" type="ORF">C7477_101143</name>
</gene>
<keyword evidence="4" id="KW-0238">DNA-binding</keyword>
<dbReference type="PRINTS" id="PR00039">
    <property type="entry name" value="HTHLYSR"/>
</dbReference>
<dbReference type="GO" id="GO:0003677">
    <property type="term" value="F:DNA binding"/>
    <property type="evidence" value="ECO:0007669"/>
    <property type="project" value="UniProtKB-KW"/>
</dbReference>
<evidence type="ECO:0000256" key="2">
    <source>
        <dbReference type="ARBA" id="ARBA00022458"/>
    </source>
</evidence>
<name>A0A318T7F0_9HYPH</name>
<dbReference type="AlphaFoldDB" id="A0A318T7F0"/>
<dbReference type="GO" id="GO:0003700">
    <property type="term" value="F:DNA-binding transcription factor activity"/>
    <property type="evidence" value="ECO:0007669"/>
    <property type="project" value="InterPro"/>
</dbReference>
<dbReference type="CDD" id="cd08417">
    <property type="entry name" value="PBP2_Nitroaromatics_like"/>
    <property type="match status" value="1"/>
</dbReference>
<dbReference type="EMBL" id="QJTF01000001">
    <property type="protein sequence ID" value="PYE90470.1"/>
    <property type="molecule type" value="Genomic_DNA"/>
</dbReference>
<dbReference type="PANTHER" id="PTHR30118:SF15">
    <property type="entry name" value="TRANSCRIPTIONAL REGULATORY PROTEIN"/>
    <property type="match status" value="1"/>
</dbReference>
<evidence type="ECO:0000256" key="5">
    <source>
        <dbReference type="ARBA" id="ARBA00023163"/>
    </source>
</evidence>
<keyword evidence="8" id="KW-1185">Reference proteome</keyword>
<keyword evidence="2" id="KW-0536">Nodulation</keyword>
<dbReference type="Gene3D" id="1.10.10.10">
    <property type="entry name" value="Winged helix-like DNA-binding domain superfamily/Winged helix DNA-binding domain"/>
    <property type="match status" value="1"/>
</dbReference>
<dbReference type="Gene3D" id="3.40.190.10">
    <property type="entry name" value="Periplasmic binding protein-like II"/>
    <property type="match status" value="2"/>
</dbReference>
<dbReference type="Proteomes" id="UP000247454">
    <property type="component" value="Unassembled WGS sequence"/>
</dbReference>
<dbReference type="Pfam" id="PF00126">
    <property type="entry name" value="HTH_1"/>
    <property type="match status" value="1"/>
</dbReference>
<evidence type="ECO:0000256" key="3">
    <source>
        <dbReference type="ARBA" id="ARBA00023015"/>
    </source>
</evidence>
<dbReference type="InterPro" id="IPR036390">
    <property type="entry name" value="WH_DNA-bd_sf"/>
</dbReference>
<accession>A0A318T7F0</accession>
<evidence type="ECO:0000313" key="8">
    <source>
        <dbReference type="Proteomes" id="UP000247454"/>
    </source>
</evidence>
<dbReference type="InterPro" id="IPR050389">
    <property type="entry name" value="LysR-type_TF"/>
</dbReference>
<dbReference type="InterPro" id="IPR005119">
    <property type="entry name" value="LysR_subst-bd"/>
</dbReference>
<dbReference type="InterPro" id="IPR000847">
    <property type="entry name" value="LysR_HTH_N"/>
</dbReference>
<dbReference type="RefSeq" id="WP_110747653.1">
    <property type="nucleotide sequence ID" value="NZ_QJTF01000001.1"/>
</dbReference>
<dbReference type="PROSITE" id="PS50931">
    <property type="entry name" value="HTH_LYSR"/>
    <property type="match status" value="1"/>
</dbReference>
<dbReference type="InterPro" id="IPR036388">
    <property type="entry name" value="WH-like_DNA-bd_sf"/>
</dbReference>
<dbReference type="PANTHER" id="PTHR30118">
    <property type="entry name" value="HTH-TYPE TRANSCRIPTIONAL REGULATOR LEUO-RELATED"/>
    <property type="match status" value="1"/>
</dbReference>
<keyword evidence="3" id="KW-0805">Transcription regulation</keyword>
<reference evidence="7 8" key="1">
    <citation type="submission" date="2018-06" db="EMBL/GenBank/DDBJ databases">
        <title>Genomic Encyclopedia of Type Strains, Phase III (KMG-III): the genomes of soil and plant-associated and newly described type strains.</title>
        <authorList>
            <person name="Whitman W."/>
        </authorList>
    </citation>
    <scope>NUCLEOTIDE SEQUENCE [LARGE SCALE GENOMIC DNA]</scope>
    <source>
        <strain evidence="7 8">ORS 1419</strain>
    </source>
</reference>
<dbReference type="Pfam" id="PF03466">
    <property type="entry name" value="LysR_substrate"/>
    <property type="match status" value="1"/>
</dbReference>
<dbReference type="OrthoDB" id="528082at2"/>
<sequence>MDLHGIDLNLLVAFDALMAERSVTRAGARIGRTQPAMSAALSRLRNLLKDELFIRGPNGLQPTPRALDLAEPLSHALAEIQRTLQFTQGFDPPTSTMSFSLGLSDHPTFVLLPRLLEALREQAPGITLRIHNFTARDDAIAMLDSGEVDLTIGVPPSPTGRILNRPLFQEKFVCIVRKGHPAAEAPLDINAFLRLSHLLVSPENDRFGMVDAALAKQGLKRRLALTLPHMYAAPVLIARSDMIATLMGGVVSASGHADDLVILPPPLDLEPVQFVLSWHRRNDVHPAQRWFRDCIASLTLKSLHVSGERAP</sequence>
<comment type="caution">
    <text evidence="7">The sequence shown here is derived from an EMBL/GenBank/DDBJ whole genome shotgun (WGS) entry which is preliminary data.</text>
</comment>
<dbReference type="SUPFAM" id="SSF46785">
    <property type="entry name" value="Winged helix' DNA-binding domain"/>
    <property type="match status" value="1"/>
</dbReference>
<evidence type="ECO:0000256" key="4">
    <source>
        <dbReference type="ARBA" id="ARBA00023125"/>
    </source>
</evidence>
<dbReference type="SUPFAM" id="SSF53850">
    <property type="entry name" value="Periplasmic binding protein-like II"/>
    <property type="match status" value="1"/>
</dbReference>
<keyword evidence="5" id="KW-0804">Transcription</keyword>
<evidence type="ECO:0000259" key="6">
    <source>
        <dbReference type="PROSITE" id="PS50931"/>
    </source>
</evidence>
<dbReference type="InterPro" id="IPR037402">
    <property type="entry name" value="YidZ_PBP2"/>
</dbReference>
<protein>
    <submittedName>
        <fullName evidence="7">LysR family transcriptional regulator</fullName>
    </submittedName>
</protein>
<evidence type="ECO:0000256" key="1">
    <source>
        <dbReference type="ARBA" id="ARBA00009437"/>
    </source>
</evidence>
<organism evidence="7 8">
    <name type="scientific">Phyllobacterium leguminum</name>
    <dbReference type="NCBI Taxonomy" id="314237"/>
    <lineage>
        <taxon>Bacteria</taxon>
        <taxon>Pseudomonadati</taxon>
        <taxon>Pseudomonadota</taxon>
        <taxon>Alphaproteobacteria</taxon>
        <taxon>Hyphomicrobiales</taxon>
        <taxon>Phyllobacteriaceae</taxon>
        <taxon>Phyllobacterium</taxon>
    </lineage>
</organism>